<dbReference type="Pfam" id="PF08994">
    <property type="entry name" value="T4_Gp59_C"/>
    <property type="match status" value="1"/>
</dbReference>
<dbReference type="HAMAP" id="MF_04156">
    <property type="entry name" value="HELIC_LOADER_T4"/>
    <property type="match status" value="1"/>
</dbReference>
<dbReference type="SUPFAM" id="SSF48493">
    <property type="entry name" value="gene 59 helicase assembly protein"/>
    <property type="match status" value="1"/>
</dbReference>
<dbReference type="Pfam" id="PF08993">
    <property type="entry name" value="T4_Gp59_N"/>
    <property type="match status" value="1"/>
</dbReference>
<keyword evidence="3" id="KW-0547">Nucleotide-binding</keyword>
<sequence>MTGLEVYKMYLALKMHFTKDSYDYVKYRGKVSASEKSFEERRDRYFFKKLAAKYEDHIIQDYFVANFMDEPKGYIQSFNINTYEKWKVNKESFSYKFRQDVDNLLSNFQSPYQDKFDKIFTIEEGQHPILIKSYLSGDIKLETLVVFETCLGYVKAFDKNLKDPIWKEIRRRVIKYKPFLLVDCEKYKSEILTVIRTKL</sequence>
<dbReference type="Gene3D" id="1.10.220.50">
    <property type="entry name" value="Bacteriophage T4, Gp59, helicase assembly protein, C-terminal domain"/>
    <property type="match status" value="1"/>
</dbReference>
<feature type="domain" description="Bacteriophage T4 Gp59 helicase assembly protein N-terminal" evidence="1">
    <location>
        <begin position="2"/>
        <end position="76"/>
    </location>
</feature>
<dbReference type="InterPro" id="IPR023197">
    <property type="entry name" value="Phage_T4_Gp59_dom_sf"/>
</dbReference>
<evidence type="ECO:0000313" key="3">
    <source>
        <dbReference type="EMBL" id="AIX17221.1"/>
    </source>
</evidence>
<keyword evidence="3" id="KW-0067">ATP-binding</keyword>
<keyword evidence="3" id="KW-0347">Helicase</keyword>
<evidence type="ECO:0000259" key="2">
    <source>
        <dbReference type="Pfam" id="PF08994"/>
    </source>
</evidence>
<dbReference type="InterPro" id="IPR037082">
    <property type="entry name" value="Phage_T4_Gp59_C_sf"/>
</dbReference>
<keyword evidence="3" id="KW-0378">Hydrolase</keyword>
<dbReference type="InterPro" id="IPR008944">
    <property type="entry name" value="Phage_T4_Gp59"/>
</dbReference>
<dbReference type="EMBL" id="KJ019039">
    <property type="protein sequence ID" value="AIX17221.1"/>
    <property type="molecule type" value="Genomic_DNA"/>
</dbReference>
<name>A0A0E3EVF8_9CAUD</name>
<reference evidence="3 4" key="1">
    <citation type="submission" date="2013-12" db="EMBL/GenBank/DDBJ databases">
        <title>Ecological redundancy of diverse viral populations within a natural community.</title>
        <authorList>
            <person name="Gregory A.C."/>
            <person name="LaButti K."/>
            <person name="Copeland A."/>
            <person name="Woyke T."/>
            <person name="Sullivan M.B."/>
        </authorList>
    </citation>
    <scope>NUCLEOTIDE SEQUENCE [LARGE SCALE GENOMIC DNA]</scope>
    <source>
        <strain evidence="3">Syn7803C60</strain>
    </source>
</reference>
<organism evidence="3 4">
    <name type="scientific">Synechococcus phage ACG-2014a</name>
    <dbReference type="NCBI Taxonomy" id="1493507"/>
    <lineage>
        <taxon>Viruses</taxon>
        <taxon>Duplodnaviria</taxon>
        <taxon>Heunggongvirae</taxon>
        <taxon>Uroviricota</taxon>
        <taxon>Caudoviricetes</taxon>
        <taxon>Pantevenvirales</taxon>
        <taxon>Kyanoviridae</taxon>
        <taxon>Acionnavirus</taxon>
        <taxon>Acionnavirus monteraybay</taxon>
    </lineage>
</organism>
<protein>
    <submittedName>
        <fullName evidence="3">Loader of DNA helicase</fullName>
    </submittedName>
</protein>
<dbReference type="Gene3D" id="1.10.8.60">
    <property type="match status" value="1"/>
</dbReference>
<accession>A0A0E3EVF8</accession>
<dbReference type="GO" id="GO:0004386">
    <property type="term" value="F:helicase activity"/>
    <property type="evidence" value="ECO:0007669"/>
    <property type="project" value="UniProtKB-KW"/>
</dbReference>
<dbReference type="InterPro" id="IPR015086">
    <property type="entry name" value="Phage_T4_Gp59_C"/>
</dbReference>
<gene>
    <name evidence="3" type="ORF">Syn7803C60_205</name>
</gene>
<evidence type="ECO:0000313" key="4">
    <source>
        <dbReference type="Proteomes" id="UP000185397"/>
    </source>
</evidence>
<evidence type="ECO:0000259" key="1">
    <source>
        <dbReference type="Pfam" id="PF08993"/>
    </source>
</evidence>
<dbReference type="Proteomes" id="UP000185397">
    <property type="component" value="Segment"/>
</dbReference>
<feature type="domain" description="Bacteriophage T4 Gp59 helicase assembly protein C-terminal" evidence="2">
    <location>
        <begin position="99"/>
        <end position="194"/>
    </location>
</feature>
<dbReference type="InterPro" id="IPR015085">
    <property type="entry name" value="Phage_T4_Gp59_N"/>
</dbReference>
<proteinExistence type="inferred from homology"/>